<dbReference type="Gene3D" id="3.10.10.10">
    <property type="entry name" value="HIV Type 1 Reverse Transcriptase, subunit A, domain 1"/>
    <property type="match status" value="1"/>
</dbReference>
<gene>
    <name evidence="1" type="ORF">Sangu_2276300</name>
</gene>
<reference evidence="1" key="1">
    <citation type="submission" date="2020-06" db="EMBL/GenBank/DDBJ databases">
        <authorList>
            <person name="Li T."/>
            <person name="Hu X."/>
            <person name="Zhang T."/>
            <person name="Song X."/>
            <person name="Zhang H."/>
            <person name="Dai N."/>
            <person name="Sheng W."/>
            <person name="Hou X."/>
            <person name="Wei L."/>
        </authorList>
    </citation>
    <scope>NUCLEOTIDE SEQUENCE</scope>
    <source>
        <strain evidence="1">G01</strain>
        <tissue evidence="1">Leaf</tissue>
    </source>
</reference>
<dbReference type="AlphaFoldDB" id="A0AAW2L6S2"/>
<dbReference type="InterPro" id="IPR053134">
    <property type="entry name" value="RNA-dir_DNA_polymerase"/>
</dbReference>
<comment type="caution">
    <text evidence="1">The sequence shown here is derived from an EMBL/GenBank/DDBJ whole genome shotgun (WGS) entry which is preliminary data.</text>
</comment>
<dbReference type="PANTHER" id="PTHR24559">
    <property type="entry name" value="TRANSPOSON TY3-I GAG-POL POLYPROTEIN"/>
    <property type="match status" value="1"/>
</dbReference>
<dbReference type="InterPro" id="IPR043128">
    <property type="entry name" value="Rev_trsase/Diguanyl_cyclase"/>
</dbReference>
<dbReference type="EMBL" id="JACGWK010000015">
    <property type="protein sequence ID" value="KAL0314319.1"/>
    <property type="molecule type" value="Genomic_DNA"/>
</dbReference>
<organism evidence="1">
    <name type="scientific">Sesamum angustifolium</name>
    <dbReference type="NCBI Taxonomy" id="2727405"/>
    <lineage>
        <taxon>Eukaryota</taxon>
        <taxon>Viridiplantae</taxon>
        <taxon>Streptophyta</taxon>
        <taxon>Embryophyta</taxon>
        <taxon>Tracheophyta</taxon>
        <taxon>Spermatophyta</taxon>
        <taxon>Magnoliopsida</taxon>
        <taxon>eudicotyledons</taxon>
        <taxon>Gunneridae</taxon>
        <taxon>Pentapetalae</taxon>
        <taxon>asterids</taxon>
        <taxon>lamiids</taxon>
        <taxon>Lamiales</taxon>
        <taxon>Pedaliaceae</taxon>
        <taxon>Sesamum</taxon>
    </lineage>
</organism>
<protein>
    <submittedName>
        <fullName evidence="1">Transposon Ty3-G Gag-Pol polyprotein</fullName>
    </submittedName>
</protein>
<sequence length="141" mass="16357">MLFALEGQTVEEHGKLDTLLTEYADLFEEPKALPPKRNHDHGINLLEMTSTINIRPYRYLVVQKDEIEKLVQEMLDSGVIRESNNQYSSHVVLVKKKDGSWWMCIGYRELSKNTMKDKFSIPIIEELLDELHGAKYFPSST</sequence>
<dbReference type="Gene3D" id="3.30.70.270">
    <property type="match status" value="1"/>
</dbReference>
<name>A0AAW2L6S2_9LAMI</name>
<dbReference type="PANTHER" id="PTHR24559:SF450">
    <property type="entry name" value="RNA-DIRECTED DNA POLYMERASE HOMOLOG"/>
    <property type="match status" value="1"/>
</dbReference>
<evidence type="ECO:0000313" key="1">
    <source>
        <dbReference type="EMBL" id="KAL0314319.1"/>
    </source>
</evidence>
<reference evidence="1" key="2">
    <citation type="journal article" date="2024" name="Plant">
        <title>Genomic evolution and insights into agronomic trait innovations of Sesamum species.</title>
        <authorList>
            <person name="Miao H."/>
            <person name="Wang L."/>
            <person name="Qu L."/>
            <person name="Liu H."/>
            <person name="Sun Y."/>
            <person name="Le M."/>
            <person name="Wang Q."/>
            <person name="Wei S."/>
            <person name="Zheng Y."/>
            <person name="Lin W."/>
            <person name="Duan Y."/>
            <person name="Cao H."/>
            <person name="Xiong S."/>
            <person name="Wang X."/>
            <person name="Wei L."/>
            <person name="Li C."/>
            <person name="Ma Q."/>
            <person name="Ju M."/>
            <person name="Zhao R."/>
            <person name="Li G."/>
            <person name="Mu C."/>
            <person name="Tian Q."/>
            <person name="Mei H."/>
            <person name="Zhang T."/>
            <person name="Gao T."/>
            <person name="Zhang H."/>
        </authorList>
    </citation>
    <scope>NUCLEOTIDE SEQUENCE</scope>
    <source>
        <strain evidence="1">G01</strain>
    </source>
</reference>
<dbReference type="InterPro" id="IPR043502">
    <property type="entry name" value="DNA/RNA_pol_sf"/>
</dbReference>
<accession>A0AAW2L6S2</accession>
<proteinExistence type="predicted"/>
<dbReference type="SUPFAM" id="SSF56672">
    <property type="entry name" value="DNA/RNA polymerases"/>
    <property type="match status" value="1"/>
</dbReference>